<evidence type="ECO:0000313" key="1">
    <source>
        <dbReference type="EMBL" id="QEH35136.1"/>
    </source>
</evidence>
<keyword evidence="1" id="KW-0808">Transferase</keyword>
<dbReference type="SUPFAM" id="SSF51161">
    <property type="entry name" value="Trimeric LpxA-like enzymes"/>
    <property type="match status" value="2"/>
</dbReference>
<evidence type="ECO:0000313" key="2">
    <source>
        <dbReference type="Proteomes" id="UP000324233"/>
    </source>
</evidence>
<dbReference type="InterPro" id="IPR050484">
    <property type="entry name" value="Transf_Hexapept/Carb_Anhydrase"/>
</dbReference>
<reference evidence="1 2" key="1">
    <citation type="submission" date="2019-08" db="EMBL/GenBank/DDBJ databases">
        <title>Deep-cultivation of Planctomycetes and their phenomic and genomic characterization uncovers novel biology.</title>
        <authorList>
            <person name="Wiegand S."/>
            <person name="Jogler M."/>
            <person name="Boedeker C."/>
            <person name="Pinto D."/>
            <person name="Vollmers J."/>
            <person name="Rivas-Marin E."/>
            <person name="Kohn T."/>
            <person name="Peeters S.H."/>
            <person name="Heuer A."/>
            <person name="Rast P."/>
            <person name="Oberbeckmann S."/>
            <person name="Bunk B."/>
            <person name="Jeske O."/>
            <person name="Meyerdierks A."/>
            <person name="Storesund J.E."/>
            <person name="Kallscheuer N."/>
            <person name="Luecker S."/>
            <person name="Lage O.M."/>
            <person name="Pohl T."/>
            <person name="Merkel B.J."/>
            <person name="Hornburger P."/>
            <person name="Mueller R.-W."/>
            <person name="Bruemmer F."/>
            <person name="Labrenz M."/>
            <person name="Spormann A.M."/>
            <person name="Op den Camp H."/>
            <person name="Overmann J."/>
            <person name="Amann R."/>
            <person name="Jetten M.S.M."/>
            <person name="Mascher T."/>
            <person name="Medema M.H."/>
            <person name="Devos D.P."/>
            <person name="Kaster A.-K."/>
            <person name="Ovreas L."/>
            <person name="Rohde M."/>
            <person name="Galperin M.Y."/>
            <person name="Jogler C."/>
        </authorList>
    </citation>
    <scope>NUCLEOTIDE SEQUENCE [LARGE SCALE GENOMIC DNA]</scope>
    <source>
        <strain evidence="1 2">OJF2</strain>
    </source>
</reference>
<dbReference type="AlphaFoldDB" id="A0A5B9W3E8"/>
<gene>
    <name evidence="1" type="ORF">OJF2_36810</name>
</gene>
<name>A0A5B9W3E8_9BACT</name>
<protein>
    <submittedName>
        <fullName evidence="1">Bacterial transferase hexapeptide (Six repeats)</fullName>
    </submittedName>
</protein>
<dbReference type="PANTHER" id="PTHR13061:SF29">
    <property type="entry name" value="GAMMA CARBONIC ANHYDRASE-LIKE 1, MITOCHONDRIAL-RELATED"/>
    <property type="match status" value="1"/>
</dbReference>
<dbReference type="RefSeq" id="WP_246196606.1">
    <property type="nucleotide sequence ID" value="NZ_CP042997.1"/>
</dbReference>
<accession>A0A5B9W3E8</accession>
<dbReference type="KEGG" id="agv:OJF2_36810"/>
<dbReference type="GO" id="GO:0016740">
    <property type="term" value="F:transferase activity"/>
    <property type="evidence" value="ECO:0007669"/>
    <property type="project" value="UniProtKB-KW"/>
</dbReference>
<dbReference type="PANTHER" id="PTHR13061">
    <property type="entry name" value="DYNACTIN SUBUNIT P25"/>
    <property type="match status" value="1"/>
</dbReference>
<keyword evidence="2" id="KW-1185">Reference proteome</keyword>
<dbReference type="Gene3D" id="2.160.10.10">
    <property type="entry name" value="Hexapeptide repeat proteins"/>
    <property type="match status" value="2"/>
</dbReference>
<sequence length="453" mass="45816">MDRSMRGRRRPWAYRPGNESLEDRRLLSGGTWPPYIPRAELRALLHQGTPAVRPNTPVLPYGVAAKVATYVDPTARIVNGYAVIVGSPGFIGPYATLDAHGGLIQVGNSSVILDNAAIVANTVHAGTAPAPEARIGSFVYVGYGATIQGPSTVSSYDATRPTSIGPGAVIDGATIQQGAIVSALARVGPGVTVPSGIRVLPGADVATDAEASDPALGKVVAATSSDLSDVTKQLTNNLLLAQGYVTLYQGQSATGVSAGVPTTVSGIYYGNLAAVSGVSRQPGSPTASTAFLPPGKGAQFPRPRGGLAQSTLYNFHARVTGQALFHQRARAVQANSGRGVAIRADQGQPITIGSIAGLGNGVTINSPGGGALTIGQAFTAGNKATILGDGTRTAVIGDNVSIGSGAVVSGSSLGSGTTVGDRAYVLNSTFPANSRIPAGAIYINNALVGTVQW</sequence>
<dbReference type="Proteomes" id="UP000324233">
    <property type="component" value="Chromosome"/>
</dbReference>
<dbReference type="EMBL" id="CP042997">
    <property type="protein sequence ID" value="QEH35136.1"/>
    <property type="molecule type" value="Genomic_DNA"/>
</dbReference>
<organism evidence="1 2">
    <name type="scientific">Aquisphaera giovannonii</name>
    <dbReference type="NCBI Taxonomy" id="406548"/>
    <lineage>
        <taxon>Bacteria</taxon>
        <taxon>Pseudomonadati</taxon>
        <taxon>Planctomycetota</taxon>
        <taxon>Planctomycetia</taxon>
        <taxon>Isosphaerales</taxon>
        <taxon>Isosphaeraceae</taxon>
        <taxon>Aquisphaera</taxon>
    </lineage>
</organism>
<dbReference type="InterPro" id="IPR011004">
    <property type="entry name" value="Trimer_LpxA-like_sf"/>
</dbReference>
<proteinExistence type="predicted"/>